<dbReference type="PANTHER" id="PTHR44743:SF10">
    <property type="entry name" value="J DOMAIN-CONTAINING PROTEIN"/>
    <property type="match status" value="1"/>
</dbReference>
<dbReference type="EMBL" id="CM007387">
    <property type="protein sequence ID" value="ONK63403.1"/>
    <property type="molecule type" value="Genomic_DNA"/>
</dbReference>
<evidence type="ECO:0000313" key="3">
    <source>
        <dbReference type="EMBL" id="ONK63403.1"/>
    </source>
</evidence>
<dbReference type="SUPFAM" id="SSF46565">
    <property type="entry name" value="Chaperone J-domain"/>
    <property type="match status" value="1"/>
</dbReference>
<reference evidence="4" key="1">
    <citation type="journal article" date="2017" name="Nat. Commun.">
        <title>The asparagus genome sheds light on the origin and evolution of a young Y chromosome.</title>
        <authorList>
            <person name="Harkess A."/>
            <person name="Zhou J."/>
            <person name="Xu C."/>
            <person name="Bowers J.E."/>
            <person name="Van der Hulst R."/>
            <person name="Ayyampalayam S."/>
            <person name="Mercati F."/>
            <person name="Riccardi P."/>
            <person name="McKain M.R."/>
            <person name="Kakrana A."/>
            <person name="Tang H."/>
            <person name="Ray J."/>
            <person name="Groenendijk J."/>
            <person name="Arikit S."/>
            <person name="Mathioni S.M."/>
            <person name="Nakano M."/>
            <person name="Shan H."/>
            <person name="Telgmann-Rauber A."/>
            <person name="Kanno A."/>
            <person name="Yue Z."/>
            <person name="Chen H."/>
            <person name="Li W."/>
            <person name="Chen Y."/>
            <person name="Xu X."/>
            <person name="Zhang Y."/>
            <person name="Luo S."/>
            <person name="Chen H."/>
            <person name="Gao J."/>
            <person name="Mao Z."/>
            <person name="Pires J.C."/>
            <person name="Luo M."/>
            <person name="Kudrna D."/>
            <person name="Wing R.A."/>
            <person name="Meyers B.C."/>
            <person name="Yi K."/>
            <person name="Kong H."/>
            <person name="Lavrijsen P."/>
            <person name="Sunseri F."/>
            <person name="Falavigna A."/>
            <person name="Ye Y."/>
            <person name="Leebens-Mack J.H."/>
            <person name="Chen G."/>
        </authorList>
    </citation>
    <scope>NUCLEOTIDE SEQUENCE [LARGE SCALE GENOMIC DNA]</scope>
    <source>
        <strain evidence="4">cv. DH0086</strain>
    </source>
</reference>
<dbReference type="GO" id="GO:0010583">
    <property type="term" value="P:response to cyclopentenone"/>
    <property type="evidence" value="ECO:0007669"/>
    <property type="project" value="EnsemblPlants"/>
</dbReference>
<dbReference type="PANTHER" id="PTHR44743">
    <property type="entry name" value="PUTATIVE, EXPRESSED-RELATED"/>
    <property type="match status" value="1"/>
</dbReference>
<name>A0A5P1EC98_ASPOF</name>
<dbReference type="Gene3D" id="1.10.287.110">
    <property type="entry name" value="DnaJ domain"/>
    <property type="match status" value="1"/>
</dbReference>
<dbReference type="Proteomes" id="UP000243459">
    <property type="component" value="Chromosome 7"/>
</dbReference>
<dbReference type="CDD" id="cd06257">
    <property type="entry name" value="DnaJ"/>
    <property type="match status" value="1"/>
</dbReference>
<dbReference type="InterPro" id="IPR018253">
    <property type="entry name" value="DnaJ_domain_CS"/>
</dbReference>
<protein>
    <recommendedName>
        <fullName evidence="2">J domain-containing protein</fullName>
    </recommendedName>
</protein>
<dbReference type="Pfam" id="PF00226">
    <property type="entry name" value="DnaJ"/>
    <property type="match status" value="1"/>
</dbReference>
<proteinExistence type="predicted"/>
<feature type="domain" description="J" evidence="2">
    <location>
        <begin position="12"/>
        <end position="81"/>
    </location>
</feature>
<evidence type="ECO:0000313" key="4">
    <source>
        <dbReference type="Proteomes" id="UP000243459"/>
    </source>
</evidence>
<gene>
    <name evidence="3" type="ORF">A4U43_C07F14770</name>
</gene>
<evidence type="ECO:0000256" key="1">
    <source>
        <dbReference type="SAM" id="MobiDB-lite"/>
    </source>
</evidence>
<dbReference type="PRINTS" id="PR00625">
    <property type="entry name" value="JDOMAIN"/>
</dbReference>
<dbReference type="AlphaFoldDB" id="A0A5P1EC98"/>
<dbReference type="InterPro" id="IPR036869">
    <property type="entry name" value="J_dom_sf"/>
</dbReference>
<accession>A0A5P1EC98</accession>
<dbReference type="PROSITE" id="PS50076">
    <property type="entry name" value="DNAJ_2"/>
    <property type="match status" value="1"/>
</dbReference>
<evidence type="ECO:0000259" key="2">
    <source>
        <dbReference type="PROSITE" id="PS50076"/>
    </source>
</evidence>
<dbReference type="GO" id="GO:0005783">
    <property type="term" value="C:endoplasmic reticulum"/>
    <property type="evidence" value="ECO:0007669"/>
    <property type="project" value="UniProtKB-ARBA"/>
</dbReference>
<dbReference type="OrthoDB" id="10250354at2759"/>
<dbReference type="SMART" id="SM00271">
    <property type="entry name" value="DnaJ"/>
    <property type="match status" value="1"/>
</dbReference>
<keyword evidence="4" id="KW-1185">Reference proteome</keyword>
<feature type="region of interest" description="Disordered" evidence="1">
    <location>
        <begin position="132"/>
        <end position="164"/>
    </location>
</feature>
<dbReference type="InterPro" id="IPR001623">
    <property type="entry name" value="DnaJ_domain"/>
</dbReference>
<sequence>MDVKGTGSDEACFYSLLGIQQDASASEVKSAYRKLALKWHPDRWAKNPSAAGEAKRRFQLIQEAYSVLSDEGKRAMYDAGLYDPLDDDEEDMGEFMKDFMSTVERVKSEPVKSFEEIQEMFDDLVSGMGMGMEYGRNDGFSGPSDSAKRTRVSSPRNGRAQYRW</sequence>
<organism evidence="3 4">
    <name type="scientific">Asparagus officinalis</name>
    <name type="common">Garden asparagus</name>
    <dbReference type="NCBI Taxonomy" id="4686"/>
    <lineage>
        <taxon>Eukaryota</taxon>
        <taxon>Viridiplantae</taxon>
        <taxon>Streptophyta</taxon>
        <taxon>Embryophyta</taxon>
        <taxon>Tracheophyta</taxon>
        <taxon>Spermatophyta</taxon>
        <taxon>Magnoliopsida</taxon>
        <taxon>Liliopsida</taxon>
        <taxon>Asparagales</taxon>
        <taxon>Asparagaceae</taxon>
        <taxon>Asparagoideae</taxon>
        <taxon>Asparagus</taxon>
    </lineage>
</organism>
<dbReference type="Gramene" id="ONK63403">
    <property type="protein sequence ID" value="ONK63403"/>
    <property type="gene ID" value="A4U43_C07F14770"/>
</dbReference>
<dbReference type="PROSITE" id="PS00636">
    <property type="entry name" value="DNAJ_1"/>
    <property type="match status" value="1"/>
</dbReference>